<protein>
    <submittedName>
        <fullName evidence="2">24504_t:CDS:1</fullName>
    </submittedName>
</protein>
<sequence>ECASGRTLCGEMQNKQKNLERDIYIAINKDVQGIPSHNQTFKSIAYADDLTIGVGSSSDWLEIHKLFDLYERASSARINNQKTQIVPQMIMARRANLPDVIDFKAAKEGLIAIHDYQTQRHALQTHGKKFFFQRKDFNRKITNTFLHLVHSLYSLSKQKTTAALSEQHHEIDKPLDEYDYNNEAELVACSSYLLLDQYVNDIENVNDIEGVNNIENVNDIESVNNIEGVNDIEGDDIEDDESGDSELDDQSDQEEDNELDDAYSND</sequence>
<dbReference type="AlphaFoldDB" id="A0A9N9GB61"/>
<feature type="compositionally biased region" description="Acidic residues" evidence="1">
    <location>
        <begin position="230"/>
        <end position="266"/>
    </location>
</feature>
<keyword evidence="3" id="KW-1185">Reference proteome</keyword>
<reference evidence="2" key="1">
    <citation type="submission" date="2021-06" db="EMBL/GenBank/DDBJ databases">
        <authorList>
            <person name="Kallberg Y."/>
            <person name="Tangrot J."/>
            <person name="Rosling A."/>
        </authorList>
    </citation>
    <scope>NUCLEOTIDE SEQUENCE</scope>
    <source>
        <strain evidence="2">MA453B</strain>
    </source>
</reference>
<evidence type="ECO:0000313" key="2">
    <source>
        <dbReference type="EMBL" id="CAG8597753.1"/>
    </source>
</evidence>
<feature type="non-terminal residue" evidence="2">
    <location>
        <position position="1"/>
    </location>
</feature>
<dbReference type="OrthoDB" id="2205812at2759"/>
<accession>A0A9N9GB61</accession>
<comment type="caution">
    <text evidence="2">The sequence shown here is derived from an EMBL/GenBank/DDBJ whole genome shotgun (WGS) entry which is preliminary data.</text>
</comment>
<evidence type="ECO:0000256" key="1">
    <source>
        <dbReference type="SAM" id="MobiDB-lite"/>
    </source>
</evidence>
<dbReference type="EMBL" id="CAJVPY010003656">
    <property type="protein sequence ID" value="CAG8597753.1"/>
    <property type="molecule type" value="Genomic_DNA"/>
</dbReference>
<feature type="region of interest" description="Disordered" evidence="1">
    <location>
        <begin position="228"/>
        <end position="266"/>
    </location>
</feature>
<gene>
    <name evidence="2" type="ORF">DERYTH_LOCUS7484</name>
</gene>
<dbReference type="Proteomes" id="UP000789405">
    <property type="component" value="Unassembled WGS sequence"/>
</dbReference>
<organism evidence="2 3">
    <name type="scientific">Dentiscutata erythropus</name>
    <dbReference type="NCBI Taxonomy" id="1348616"/>
    <lineage>
        <taxon>Eukaryota</taxon>
        <taxon>Fungi</taxon>
        <taxon>Fungi incertae sedis</taxon>
        <taxon>Mucoromycota</taxon>
        <taxon>Glomeromycotina</taxon>
        <taxon>Glomeromycetes</taxon>
        <taxon>Diversisporales</taxon>
        <taxon>Gigasporaceae</taxon>
        <taxon>Dentiscutata</taxon>
    </lineage>
</organism>
<proteinExistence type="predicted"/>
<name>A0A9N9GB61_9GLOM</name>
<evidence type="ECO:0000313" key="3">
    <source>
        <dbReference type="Proteomes" id="UP000789405"/>
    </source>
</evidence>